<keyword evidence="5 8" id="KW-0482">Metalloprotease</keyword>
<dbReference type="Pfam" id="PF02074">
    <property type="entry name" value="Peptidase_M32"/>
    <property type="match status" value="1"/>
</dbReference>
<dbReference type="PIRSF" id="PIRSF006615">
    <property type="entry name" value="Zn_crbxpep_Taq"/>
    <property type="match status" value="1"/>
</dbReference>
<evidence type="ECO:0000256" key="7">
    <source>
        <dbReference type="ARBA" id="ARBA00061580"/>
    </source>
</evidence>
<feature type="binding site" evidence="9">
    <location>
        <position position="298"/>
    </location>
    <ligand>
        <name>Zn(2+)</name>
        <dbReference type="ChEBI" id="CHEBI:29105"/>
        <note>catalytic</note>
    </ligand>
</feature>
<comment type="catalytic activity">
    <reaction evidence="6 8">
        <text>Release of a C-terminal amino acid with broad specificity, except for -Pro.</text>
        <dbReference type="EC" id="3.4.17.19"/>
    </reaction>
</comment>
<dbReference type="Gene3D" id="1.10.1370.30">
    <property type="match status" value="1"/>
</dbReference>
<evidence type="ECO:0000256" key="3">
    <source>
        <dbReference type="ARBA" id="ARBA00022723"/>
    </source>
</evidence>
<keyword evidence="1 8" id="KW-0121">Carboxypeptidase</keyword>
<proteinExistence type="inferred from homology"/>
<sequence length="499" mass="56531">MSYDSLEKTFYRLAQLDHANAMLGWDQQVMMPAKGNEARGRALAEIAVIQAEILQAPHLAGEFERAEQSYHQWQPWQQANFREMKTQWQRASVLPTELVEAEAMTLNECEHAWRTLRAENNWKDFEPALQKVFDITRSKAEKLYQALAEQNDYATEYDALLDIFDPGTRSRHIDPVFSELKAELPTLLQQVLQKQQAAGEPIAQSQPIDKAQQKALAHDILAAMGFDFEAGRLDEAAHPFSGGVPDDSRITSRYDDNNVVDGLMAVIHELGHATYEANLPKAWRYKPVGHAMGMSVHESQSLFYELQIGHSEAFIQALVPMLEKNLGSEAAFSKDNILKLMNRVQPGLIRVTADEVTYPMHVILRYELERDIILGKAKVSDIPERWNEAMQNYLGINTEGDFKNGPMQDVHWPSGAIGYFPSYTLGAMTAAQLASAMHKDIPNAAQQIAQLDFSEVFAWLSSKVWQQGRLLSYDELLTQATGETLNSRHFLEHIRSRYL</sequence>
<evidence type="ECO:0000256" key="4">
    <source>
        <dbReference type="ARBA" id="ARBA00022801"/>
    </source>
</evidence>
<dbReference type="PANTHER" id="PTHR34217">
    <property type="entry name" value="METAL-DEPENDENT CARBOXYPEPTIDASE"/>
    <property type="match status" value="1"/>
</dbReference>
<name>A0A5C8ZCM7_9GAMM</name>
<dbReference type="AlphaFoldDB" id="A0A5C8ZCM7"/>
<feature type="binding site" evidence="9">
    <location>
        <position position="268"/>
    </location>
    <ligand>
        <name>Zn(2+)</name>
        <dbReference type="ChEBI" id="CHEBI:29105"/>
        <note>catalytic</note>
    </ligand>
</feature>
<evidence type="ECO:0000313" key="12">
    <source>
        <dbReference type="Proteomes" id="UP000321764"/>
    </source>
</evidence>
<dbReference type="RefSeq" id="WP_147714065.1">
    <property type="nucleotide sequence ID" value="NZ_VKAD01000001.1"/>
</dbReference>
<evidence type="ECO:0000313" key="11">
    <source>
        <dbReference type="EMBL" id="TXR54666.1"/>
    </source>
</evidence>
<dbReference type="GO" id="GO:0004181">
    <property type="term" value="F:metallocarboxypeptidase activity"/>
    <property type="evidence" value="ECO:0007669"/>
    <property type="project" value="UniProtKB-UniRule"/>
</dbReference>
<comment type="cofactor">
    <cofactor evidence="9">
        <name>Zn(2+)</name>
        <dbReference type="ChEBI" id="CHEBI:29105"/>
    </cofactor>
    <text evidence="9">Binds 1 zinc ion per subunit.</text>
</comment>
<evidence type="ECO:0000256" key="8">
    <source>
        <dbReference type="PIRNR" id="PIRNR006615"/>
    </source>
</evidence>
<dbReference type="Proteomes" id="UP000321764">
    <property type="component" value="Unassembled WGS sequence"/>
</dbReference>
<dbReference type="EC" id="3.4.17.19" evidence="8"/>
<protein>
    <recommendedName>
        <fullName evidence="8">Metal-dependent carboxypeptidase</fullName>
        <ecNumber evidence="8">3.4.17.19</ecNumber>
    </recommendedName>
</protein>
<feature type="active site" description="Proton donor/acceptor" evidence="10">
    <location>
        <position position="269"/>
    </location>
</feature>
<dbReference type="OrthoDB" id="9772308at2"/>
<dbReference type="GO" id="GO:0008270">
    <property type="term" value="F:zinc ion binding"/>
    <property type="evidence" value="ECO:0007669"/>
    <property type="project" value="UniProtKB-ARBA"/>
</dbReference>
<evidence type="ECO:0000256" key="2">
    <source>
        <dbReference type="ARBA" id="ARBA00022670"/>
    </source>
</evidence>
<evidence type="ECO:0000256" key="10">
    <source>
        <dbReference type="PIRSR" id="PIRSR006615-2"/>
    </source>
</evidence>
<keyword evidence="9" id="KW-0862">Zinc</keyword>
<dbReference type="EMBL" id="VKAD01000001">
    <property type="protein sequence ID" value="TXR54666.1"/>
    <property type="molecule type" value="Genomic_DNA"/>
</dbReference>
<dbReference type="SUPFAM" id="SSF55486">
    <property type="entry name" value="Metalloproteases ('zincins'), catalytic domain"/>
    <property type="match status" value="1"/>
</dbReference>
<keyword evidence="12" id="KW-1185">Reference proteome</keyword>
<dbReference type="PRINTS" id="PR00998">
    <property type="entry name" value="CRBOXYPTASET"/>
</dbReference>
<evidence type="ECO:0000256" key="9">
    <source>
        <dbReference type="PIRSR" id="PIRSR006615-1"/>
    </source>
</evidence>
<accession>A0A5C8ZCM7</accession>
<dbReference type="FunFam" id="1.10.1370.30:FF:000003">
    <property type="entry name" value="Thermostable carboxypeptidase 1"/>
    <property type="match status" value="1"/>
</dbReference>
<dbReference type="PANTHER" id="PTHR34217:SF1">
    <property type="entry name" value="CARBOXYPEPTIDASE 1"/>
    <property type="match status" value="1"/>
</dbReference>
<evidence type="ECO:0000256" key="6">
    <source>
        <dbReference type="ARBA" id="ARBA00052755"/>
    </source>
</evidence>
<keyword evidence="2 8" id="KW-0645">Protease</keyword>
<organism evidence="11 12">
    <name type="scientific">Reinekea thalattae</name>
    <dbReference type="NCBI Taxonomy" id="2593301"/>
    <lineage>
        <taxon>Bacteria</taxon>
        <taxon>Pseudomonadati</taxon>
        <taxon>Pseudomonadota</taxon>
        <taxon>Gammaproteobacteria</taxon>
        <taxon>Oceanospirillales</taxon>
        <taxon>Saccharospirillaceae</taxon>
        <taxon>Reinekea</taxon>
    </lineage>
</organism>
<feature type="binding site" evidence="9">
    <location>
        <position position="272"/>
    </location>
    <ligand>
        <name>Zn(2+)</name>
        <dbReference type="ChEBI" id="CHEBI:29105"/>
        <note>catalytic</note>
    </ligand>
</feature>
<evidence type="ECO:0000256" key="5">
    <source>
        <dbReference type="ARBA" id="ARBA00023049"/>
    </source>
</evidence>
<reference evidence="11 12" key="1">
    <citation type="submission" date="2019-07" db="EMBL/GenBank/DDBJ databases">
        <title>Reinekea sp. strain SSH23 genome sequencing and assembly.</title>
        <authorList>
            <person name="Kim I."/>
        </authorList>
    </citation>
    <scope>NUCLEOTIDE SEQUENCE [LARGE SCALE GENOMIC DNA]</scope>
    <source>
        <strain evidence="11 12">SSH23</strain>
    </source>
</reference>
<keyword evidence="3 8" id="KW-0479">Metal-binding</keyword>
<comment type="caution">
    <text evidence="11">The sequence shown here is derived from an EMBL/GenBank/DDBJ whole genome shotgun (WGS) entry which is preliminary data.</text>
</comment>
<dbReference type="PROSITE" id="PS52034">
    <property type="entry name" value="PEPTIDASE_M32"/>
    <property type="match status" value="1"/>
</dbReference>
<dbReference type="InterPro" id="IPR001333">
    <property type="entry name" value="Peptidase_M32_Taq"/>
</dbReference>
<keyword evidence="4 8" id="KW-0378">Hydrolase</keyword>
<dbReference type="CDD" id="cd06460">
    <property type="entry name" value="M32_Taq"/>
    <property type="match status" value="1"/>
</dbReference>
<evidence type="ECO:0000256" key="1">
    <source>
        <dbReference type="ARBA" id="ARBA00022645"/>
    </source>
</evidence>
<comment type="similarity">
    <text evidence="7 8">Belongs to the peptidase M32 family.</text>
</comment>
<comment type="function">
    <text evidence="8">Broad specificity carboxypetidase that releases amino acids sequentially from the C-terminus, including neutral, aromatic, polar and basic residues.</text>
</comment>
<gene>
    <name evidence="11" type="ORF">FME95_09050</name>
</gene>
<dbReference type="GO" id="GO:0006508">
    <property type="term" value="P:proteolysis"/>
    <property type="evidence" value="ECO:0007669"/>
    <property type="project" value="UniProtKB-UniRule"/>
</dbReference>